<feature type="site" description="Transition state stabilizer" evidence="7">
    <location>
        <position position="151"/>
    </location>
</feature>
<evidence type="ECO:0000256" key="7">
    <source>
        <dbReference type="PIRSR" id="PIRSR604808-3"/>
    </source>
</evidence>
<protein>
    <submittedName>
        <fullName evidence="9">Exodeoxyribonuclease III</fullName>
        <ecNumber evidence="9">3.1.11.2</ecNumber>
    </submittedName>
</protein>
<evidence type="ECO:0000313" key="10">
    <source>
        <dbReference type="Proteomes" id="UP000006793"/>
    </source>
</evidence>
<name>F8ADW4_THEID</name>
<dbReference type="InterPro" id="IPR037493">
    <property type="entry name" value="ExoIII-like"/>
</dbReference>
<dbReference type="GO" id="GO:0006281">
    <property type="term" value="P:DNA repair"/>
    <property type="evidence" value="ECO:0007669"/>
    <property type="project" value="InterPro"/>
</dbReference>
<dbReference type="RefSeq" id="WP_013907671.1">
    <property type="nucleotide sequence ID" value="NC_015681.1"/>
</dbReference>
<dbReference type="KEGG" id="tid:Thein_1058"/>
<feature type="binding site" evidence="6">
    <location>
        <position position="251"/>
    </location>
    <ligand>
        <name>Mg(2+)</name>
        <dbReference type="ChEBI" id="CHEBI:18420"/>
        <label>1</label>
    </ligand>
</feature>
<evidence type="ECO:0000256" key="6">
    <source>
        <dbReference type="PIRSR" id="PIRSR604808-2"/>
    </source>
</evidence>
<comment type="similarity">
    <text evidence="1">Belongs to the DNA repair enzymes AP/ExoA family.</text>
</comment>
<dbReference type="NCBIfam" id="TIGR00195">
    <property type="entry name" value="exoDNase_III"/>
    <property type="match status" value="1"/>
</dbReference>
<sequence>MFSLATWNVNSVRMRLEHLLRWLKLRAPNVVCLQETKATDQEFPYTEINEAGYYVVHAGGKGRNGVAILSDKEPREVTIGFPDVDDQEAKERIIAATIEGVRVLSIYIPNGGSVGSDYFLYKLEFIYRLREYLDSYFDPDQDLLALCGDFNVAPEKIDVYDPELLAGHICFHERERTAIKLLKEWGLVDTYRALHPDEKGAFTWWDYQFGAFKANRGMRLDHIWVSRKLAQKLKKAIIDREPRGWKKPSDHAPVIAYFEL</sequence>
<dbReference type="CDD" id="cd09086">
    <property type="entry name" value="ExoIII-like_AP-endo"/>
    <property type="match status" value="1"/>
</dbReference>
<dbReference type="Gene3D" id="3.60.10.10">
    <property type="entry name" value="Endonuclease/exonuclease/phosphatase"/>
    <property type="match status" value="1"/>
</dbReference>
<dbReference type="GO" id="GO:0046872">
    <property type="term" value="F:metal ion binding"/>
    <property type="evidence" value="ECO:0007669"/>
    <property type="project" value="UniProtKB-KW"/>
</dbReference>
<feature type="active site" evidence="5">
    <location>
        <position position="107"/>
    </location>
</feature>
<dbReference type="Pfam" id="PF03372">
    <property type="entry name" value="Exo_endo_phos"/>
    <property type="match status" value="1"/>
</dbReference>
<evidence type="ECO:0000259" key="8">
    <source>
        <dbReference type="Pfam" id="PF03372"/>
    </source>
</evidence>
<feature type="site" description="Important for catalytic activity" evidence="7">
    <location>
        <position position="221"/>
    </location>
</feature>
<evidence type="ECO:0000313" key="9">
    <source>
        <dbReference type="EMBL" id="AEH44929.1"/>
    </source>
</evidence>
<dbReference type="PANTHER" id="PTHR43250:SF2">
    <property type="entry name" value="EXODEOXYRIBONUCLEASE III"/>
    <property type="match status" value="1"/>
</dbReference>
<dbReference type="OrthoDB" id="9803914at2"/>
<feature type="domain" description="Endonuclease/exonuclease/phosphatase" evidence="8">
    <location>
        <begin position="5"/>
        <end position="251"/>
    </location>
</feature>
<keyword evidence="2 6" id="KW-0479">Metal-binding</keyword>
<proteinExistence type="inferred from homology"/>
<dbReference type="PANTHER" id="PTHR43250">
    <property type="entry name" value="EXODEOXYRIBONUCLEASE III"/>
    <property type="match status" value="1"/>
</dbReference>
<dbReference type="EMBL" id="CP002683">
    <property type="protein sequence ID" value="AEH44929.1"/>
    <property type="molecule type" value="Genomic_DNA"/>
</dbReference>
<dbReference type="Proteomes" id="UP000006793">
    <property type="component" value="Chromosome"/>
</dbReference>
<dbReference type="eggNOG" id="COG0708">
    <property type="taxonomic scope" value="Bacteria"/>
</dbReference>
<evidence type="ECO:0000256" key="4">
    <source>
        <dbReference type="ARBA" id="ARBA00022842"/>
    </source>
</evidence>
<dbReference type="AlphaFoldDB" id="F8ADW4"/>
<gene>
    <name evidence="9" type="ordered locus">Thein_1058</name>
</gene>
<dbReference type="NCBIfam" id="TIGR00633">
    <property type="entry name" value="xth"/>
    <property type="match status" value="1"/>
</dbReference>
<dbReference type="GO" id="GO:0008311">
    <property type="term" value="F:double-stranded DNA 3'-5' DNA exonuclease activity"/>
    <property type="evidence" value="ECO:0007669"/>
    <property type="project" value="UniProtKB-EC"/>
</dbReference>
<evidence type="ECO:0000256" key="3">
    <source>
        <dbReference type="ARBA" id="ARBA00022801"/>
    </source>
</evidence>
<comment type="cofactor">
    <cofactor evidence="6">
        <name>Mg(2+)</name>
        <dbReference type="ChEBI" id="CHEBI:18420"/>
    </cofactor>
    <cofactor evidence="6">
        <name>Mn(2+)</name>
        <dbReference type="ChEBI" id="CHEBI:29035"/>
    </cofactor>
    <text evidence="6">Probably binds two magnesium or manganese ions per subunit.</text>
</comment>
<feature type="binding site" evidence="6">
    <location>
        <position position="149"/>
    </location>
    <ligand>
        <name>Mg(2+)</name>
        <dbReference type="ChEBI" id="CHEBI:18420"/>
        <label>1</label>
    </ligand>
</feature>
<dbReference type="PATRIC" id="fig|667014.3.peg.1087"/>
<feature type="binding site" evidence="6">
    <location>
        <position position="35"/>
    </location>
    <ligand>
        <name>Mg(2+)</name>
        <dbReference type="ChEBI" id="CHEBI:18420"/>
        <label>1</label>
    </ligand>
</feature>
<evidence type="ECO:0000256" key="2">
    <source>
        <dbReference type="ARBA" id="ARBA00022723"/>
    </source>
</evidence>
<dbReference type="EC" id="3.1.11.2" evidence="9"/>
<keyword evidence="10" id="KW-1185">Reference proteome</keyword>
<dbReference type="STRING" id="667014.Thein_1058"/>
<feature type="binding site" evidence="6">
    <location>
        <position position="8"/>
    </location>
    <ligand>
        <name>Mg(2+)</name>
        <dbReference type="ChEBI" id="CHEBI:18420"/>
        <label>1</label>
    </ligand>
</feature>
<feature type="active site" description="Proton acceptor" evidence="5">
    <location>
        <position position="251"/>
    </location>
</feature>
<organism evidence="9 10">
    <name type="scientific">Thermodesulfatator indicus (strain DSM 15286 / JCM 11887 / CIR29812)</name>
    <dbReference type="NCBI Taxonomy" id="667014"/>
    <lineage>
        <taxon>Bacteria</taxon>
        <taxon>Pseudomonadati</taxon>
        <taxon>Thermodesulfobacteriota</taxon>
        <taxon>Thermodesulfobacteria</taxon>
        <taxon>Thermodesulfobacteriales</taxon>
        <taxon>Thermodesulfatatoraceae</taxon>
        <taxon>Thermodesulfatator</taxon>
    </lineage>
</organism>
<evidence type="ECO:0000256" key="5">
    <source>
        <dbReference type="PIRSR" id="PIRSR604808-1"/>
    </source>
</evidence>
<feature type="active site" description="Proton donor/acceptor" evidence="5">
    <location>
        <position position="149"/>
    </location>
</feature>
<evidence type="ECO:0000256" key="1">
    <source>
        <dbReference type="ARBA" id="ARBA00007092"/>
    </source>
</evidence>
<dbReference type="PaxDb" id="667014-Thein_1058"/>
<feature type="binding site" evidence="6">
    <location>
        <position position="250"/>
    </location>
    <ligand>
        <name>Mg(2+)</name>
        <dbReference type="ChEBI" id="CHEBI:18420"/>
        <label>1</label>
    </ligand>
</feature>
<dbReference type="FunCoup" id="F8ADW4">
    <property type="interactions" value="381"/>
</dbReference>
<dbReference type="PROSITE" id="PS51435">
    <property type="entry name" value="AP_NUCLEASE_F1_4"/>
    <property type="match status" value="1"/>
</dbReference>
<reference evidence="9 10" key="2">
    <citation type="journal article" date="2012" name="Stand. Genomic Sci.">
        <title>Complete genome sequence of the thermophilic sulfate-reducing ocean bacterium Thermodesulfatator indicus type strain (CIR29812(T)).</title>
        <authorList>
            <person name="Anderson I."/>
            <person name="Saunders E."/>
            <person name="Lapidus A."/>
            <person name="Nolan M."/>
            <person name="Lucas S."/>
            <person name="Tice H."/>
            <person name="Del Rio T.G."/>
            <person name="Cheng J.F."/>
            <person name="Han C."/>
            <person name="Tapia R."/>
            <person name="Goodwin L.A."/>
            <person name="Pitluck S."/>
            <person name="Liolios K."/>
            <person name="Mavromatis K."/>
            <person name="Pagani I."/>
            <person name="Ivanova N."/>
            <person name="Mikhailova N."/>
            <person name="Pati A."/>
            <person name="Chen A."/>
            <person name="Palaniappan K."/>
            <person name="Land M."/>
            <person name="Hauser L."/>
            <person name="Jeffries C.D."/>
            <person name="Chang Y.J."/>
            <person name="Brambilla E.M."/>
            <person name="Rohde M."/>
            <person name="Spring S."/>
            <person name="Goker M."/>
            <person name="Detter J.C."/>
            <person name="Woyke T."/>
            <person name="Bristow J."/>
            <person name="Eisen J.A."/>
            <person name="Markowitz V."/>
            <person name="Hugenholtz P."/>
            <person name="Kyrpides N.C."/>
            <person name="Klenk H.P."/>
        </authorList>
    </citation>
    <scope>NUCLEOTIDE SEQUENCE [LARGE SCALE GENOMIC DNA]</scope>
    <source>
        <strain evidence="10">DSM 15286 / JCM 11887 / CIR29812</strain>
    </source>
</reference>
<feature type="site" description="Interaction with DNA substrate" evidence="7">
    <location>
        <position position="251"/>
    </location>
</feature>
<dbReference type="InterPro" id="IPR036691">
    <property type="entry name" value="Endo/exonu/phosph_ase_sf"/>
</dbReference>
<accession>F8ADW4</accession>
<keyword evidence="3 9" id="KW-0378">Hydrolase</keyword>
<dbReference type="InParanoid" id="F8ADW4"/>
<dbReference type="InterPro" id="IPR005135">
    <property type="entry name" value="Endo/exonuclease/phosphatase"/>
</dbReference>
<feature type="binding site" evidence="6">
    <location>
        <position position="151"/>
    </location>
    <ligand>
        <name>Mg(2+)</name>
        <dbReference type="ChEBI" id="CHEBI:18420"/>
        <label>1</label>
    </ligand>
</feature>
<keyword evidence="4 6" id="KW-0460">Magnesium</keyword>
<dbReference type="InterPro" id="IPR004808">
    <property type="entry name" value="AP_endonuc_1"/>
</dbReference>
<keyword evidence="6" id="KW-0464">Manganese</keyword>
<dbReference type="HOGENOM" id="CLU_027539_0_1_0"/>
<dbReference type="SUPFAM" id="SSF56219">
    <property type="entry name" value="DNase I-like"/>
    <property type="match status" value="1"/>
</dbReference>
<reference evidence="10" key="1">
    <citation type="submission" date="2011-04" db="EMBL/GenBank/DDBJ databases">
        <title>The complete genome of Thermodesulfatator indicus DSM 15286.</title>
        <authorList>
            <person name="Lucas S."/>
            <person name="Copeland A."/>
            <person name="Lapidus A."/>
            <person name="Bruce D."/>
            <person name="Goodwin L."/>
            <person name="Pitluck S."/>
            <person name="Peters L."/>
            <person name="Kyrpides N."/>
            <person name="Mavromatis K."/>
            <person name="Pagani I."/>
            <person name="Ivanova N."/>
            <person name="Saunders L."/>
            <person name="Detter J.C."/>
            <person name="Tapia R."/>
            <person name="Han C."/>
            <person name="Land M."/>
            <person name="Hauser L."/>
            <person name="Markowitz V."/>
            <person name="Cheng J.-F."/>
            <person name="Hugenholtz P."/>
            <person name="Woyke T."/>
            <person name="Wu D."/>
            <person name="Spring S."/>
            <person name="Schroeder M."/>
            <person name="Brambilla E."/>
            <person name="Klenk H.-P."/>
            <person name="Eisen J.A."/>
        </authorList>
    </citation>
    <scope>NUCLEOTIDE SEQUENCE [LARGE SCALE GENOMIC DNA]</scope>
    <source>
        <strain evidence="10">DSM 15286 / JCM 11887 / CIR29812</strain>
    </source>
</reference>